<dbReference type="InterPro" id="IPR011598">
    <property type="entry name" value="bHLH_dom"/>
</dbReference>
<accession>A0AAV6P1K3</accession>
<dbReference type="CDD" id="cd11455">
    <property type="entry name" value="bHLH_AtAIG1_like"/>
    <property type="match status" value="1"/>
</dbReference>
<dbReference type="AlphaFoldDB" id="A0AAV6P1K3"/>
<feature type="non-terminal residue" evidence="7">
    <location>
        <position position="1"/>
    </location>
</feature>
<evidence type="ECO:0000256" key="4">
    <source>
        <dbReference type="ARBA" id="ARBA00023163"/>
    </source>
</evidence>
<keyword evidence="8" id="KW-1185">Reference proteome</keyword>
<protein>
    <submittedName>
        <fullName evidence="7">Transcription factor basic helix-loop-helix 30</fullName>
    </submittedName>
</protein>
<evidence type="ECO:0000256" key="1">
    <source>
        <dbReference type="ARBA" id="ARBA00004123"/>
    </source>
</evidence>
<evidence type="ECO:0000256" key="5">
    <source>
        <dbReference type="ARBA" id="ARBA00023242"/>
    </source>
</evidence>
<sequence>MGHFSRIHSYDGFCAAIRNGSASTSSLVLDSDRGELVQAPFNLDTKGVSAERSAAALKNHSDAERRRRARINAHLGSLRSLVPGGKKMDKATLLAEVISHLKVLKRAAAEVSDVHIIPKELDEITVEQQEDGLEGVPYSIRASLCCDYKPGLLPDLRQALHALDLIIKRAEIATLNGRMKNVFVLTSCKGGDVETTELRRFLETSVHQAIKSVLNKFSDPQEFSFMTFPNKRRRISMFNSSSLSSMGDFWAVHLSDFLIPIQALGWFDYPDSV</sequence>
<keyword evidence="3" id="KW-0238">DNA-binding</keyword>
<keyword evidence="5" id="KW-0539">Nucleus</keyword>
<comment type="caution">
    <text evidence="7">The sequence shown here is derived from an EMBL/GenBank/DDBJ whole genome shotgun (WGS) entry which is preliminary data.</text>
</comment>
<dbReference type="PANTHER" id="PTHR45844:SF3">
    <property type="entry name" value="BHLH DOMAIN-CONTAINING PROTEIN"/>
    <property type="match status" value="1"/>
</dbReference>
<dbReference type="PROSITE" id="PS50888">
    <property type="entry name" value="BHLH"/>
    <property type="match status" value="1"/>
</dbReference>
<dbReference type="SMART" id="SM00353">
    <property type="entry name" value="HLH"/>
    <property type="match status" value="1"/>
</dbReference>
<evidence type="ECO:0000259" key="6">
    <source>
        <dbReference type="PROSITE" id="PS50888"/>
    </source>
</evidence>
<dbReference type="GO" id="GO:0046983">
    <property type="term" value="F:protein dimerization activity"/>
    <property type="evidence" value="ECO:0007669"/>
    <property type="project" value="InterPro"/>
</dbReference>
<evidence type="ECO:0000256" key="3">
    <source>
        <dbReference type="ARBA" id="ARBA00023125"/>
    </source>
</evidence>
<dbReference type="GO" id="GO:0005634">
    <property type="term" value="C:nucleus"/>
    <property type="evidence" value="ECO:0007669"/>
    <property type="project" value="UniProtKB-SubCell"/>
</dbReference>
<dbReference type="GO" id="GO:0003677">
    <property type="term" value="F:DNA binding"/>
    <property type="evidence" value="ECO:0007669"/>
    <property type="project" value="UniProtKB-KW"/>
</dbReference>
<dbReference type="EMBL" id="JAGKQH010000002">
    <property type="protein sequence ID" value="KAG6604768.1"/>
    <property type="molecule type" value="Genomic_DNA"/>
</dbReference>
<organism evidence="7 8">
    <name type="scientific">Cucurbita argyrosperma subsp. sororia</name>
    <dbReference type="NCBI Taxonomy" id="37648"/>
    <lineage>
        <taxon>Eukaryota</taxon>
        <taxon>Viridiplantae</taxon>
        <taxon>Streptophyta</taxon>
        <taxon>Embryophyta</taxon>
        <taxon>Tracheophyta</taxon>
        <taxon>Spermatophyta</taxon>
        <taxon>Magnoliopsida</taxon>
        <taxon>eudicotyledons</taxon>
        <taxon>Gunneridae</taxon>
        <taxon>Pentapetalae</taxon>
        <taxon>rosids</taxon>
        <taxon>fabids</taxon>
        <taxon>Cucurbitales</taxon>
        <taxon>Cucurbitaceae</taxon>
        <taxon>Cucurbiteae</taxon>
        <taxon>Cucurbita</taxon>
    </lineage>
</organism>
<dbReference type="InterPro" id="IPR045847">
    <property type="entry name" value="AIG1-like"/>
</dbReference>
<evidence type="ECO:0000256" key="2">
    <source>
        <dbReference type="ARBA" id="ARBA00023015"/>
    </source>
</evidence>
<dbReference type="GO" id="GO:0003700">
    <property type="term" value="F:DNA-binding transcription factor activity"/>
    <property type="evidence" value="ECO:0007669"/>
    <property type="project" value="InterPro"/>
</dbReference>
<name>A0AAV6P1K3_9ROSI</name>
<gene>
    <name evidence="7" type="primary">BHLH30</name>
    <name evidence="7" type="ORF">SDJN03_02085</name>
</gene>
<keyword evidence="4" id="KW-0804">Transcription</keyword>
<dbReference type="Pfam" id="PF00010">
    <property type="entry name" value="HLH"/>
    <property type="match status" value="1"/>
</dbReference>
<proteinExistence type="predicted"/>
<reference evidence="7 8" key="1">
    <citation type="journal article" date="2021" name="Hortic Res">
        <title>The domestication of Cucurbita argyrosperma as revealed by the genome of its wild relative.</title>
        <authorList>
            <person name="Barrera-Redondo J."/>
            <person name="Sanchez-de la Vega G."/>
            <person name="Aguirre-Liguori J.A."/>
            <person name="Castellanos-Morales G."/>
            <person name="Gutierrez-Guerrero Y.T."/>
            <person name="Aguirre-Dugua X."/>
            <person name="Aguirre-Planter E."/>
            <person name="Tenaillon M.I."/>
            <person name="Lira-Saade R."/>
            <person name="Eguiarte L.E."/>
        </authorList>
    </citation>
    <scope>NUCLEOTIDE SEQUENCE [LARGE SCALE GENOMIC DNA]</scope>
    <source>
        <strain evidence="7">JBR-2021</strain>
    </source>
</reference>
<comment type="subcellular location">
    <subcellularLocation>
        <location evidence="1">Nucleus</location>
    </subcellularLocation>
</comment>
<keyword evidence="2" id="KW-0805">Transcription regulation</keyword>
<feature type="domain" description="BHLH" evidence="6">
    <location>
        <begin position="55"/>
        <end position="104"/>
    </location>
</feature>
<dbReference type="PANTHER" id="PTHR45844">
    <property type="entry name" value="TRANSCRIPTION FACTOR BHLH30"/>
    <property type="match status" value="1"/>
</dbReference>
<dbReference type="Proteomes" id="UP000685013">
    <property type="component" value="Chromosome 2"/>
</dbReference>
<evidence type="ECO:0000313" key="8">
    <source>
        <dbReference type="Proteomes" id="UP000685013"/>
    </source>
</evidence>
<evidence type="ECO:0000313" key="7">
    <source>
        <dbReference type="EMBL" id="KAG6604768.1"/>
    </source>
</evidence>